<reference evidence="2" key="2">
    <citation type="submission" date="2019-02" db="EMBL/GenBank/DDBJ databases">
        <title>Opniocepnalus argus Var Kimnra genome.</title>
        <authorList>
            <person name="Zhou C."/>
            <person name="Xiao S."/>
        </authorList>
    </citation>
    <scope>NUCLEOTIDE SEQUENCE [LARGE SCALE GENOMIC DNA]</scope>
</reference>
<sequence length="63" mass="7192">MKADVFPDAYEELDRVAQCKGCWTQPRLNCSASAQTTLMPVPILFSTDWVRFRHGLCTVERSD</sequence>
<evidence type="ECO:0000313" key="1">
    <source>
        <dbReference type="EMBL" id="KAF3701808.1"/>
    </source>
</evidence>
<evidence type="ECO:0000313" key="2">
    <source>
        <dbReference type="Proteomes" id="UP000503349"/>
    </source>
</evidence>
<organism evidence="1 2">
    <name type="scientific">Channa argus</name>
    <name type="common">Northern snakehead</name>
    <name type="synonym">Ophicephalus argus</name>
    <dbReference type="NCBI Taxonomy" id="215402"/>
    <lineage>
        <taxon>Eukaryota</taxon>
        <taxon>Metazoa</taxon>
        <taxon>Chordata</taxon>
        <taxon>Craniata</taxon>
        <taxon>Vertebrata</taxon>
        <taxon>Euteleostomi</taxon>
        <taxon>Actinopterygii</taxon>
        <taxon>Neopterygii</taxon>
        <taxon>Teleostei</taxon>
        <taxon>Neoteleostei</taxon>
        <taxon>Acanthomorphata</taxon>
        <taxon>Anabantaria</taxon>
        <taxon>Anabantiformes</taxon>
        <taxon>Channoidei</taxon>
        <taxon>Channidae</taxon>
        <taxon>Channa</taxon>
    </lineage>
</organism>
<proteinExistence type="predicted"/>
<dbReference type="AlphaFoldDB" id="A0A6G1QHT7"/>
<keyword evidence="2" id="KW-1185">Reference proteome</keyword>
<protein>
    <submittedName>
        <fullName evidence="1">Uncharacterized protein</fullName>
    </submittedName>
</protein>
<dbReference type="EMBL" id="CM015728">
    <property type="protein sequence ID" value="KAF3701808.1"/>
    <property type="molecule type" value="Genomic_DNA"/>
</dbReference>
<accession>A0A6G1QHT7</accession>
<name>A0A6G1QHT7_CHAAH</name>
<reference evidence="1 2" key="1">
    <citation type="submission" date="2019-02" db="EMBL/GenBank/DDBJ databases">
        <title>Opniocepnalus argus genome.</title>
        <authorList>
            <person name="Zhou C."/>
            <person name="Xiao S."/>
        </authorList>
    </citation>
    <scope>NUCLEOTIDE SEQUENCE [LARGE SCALE GENOMIC DNA]</scope>
    <source>
        <strain evidence="1">OARG1902GOOAL</strain>
        <tissue evidence="1">Muscle</tissue>
    </source>
</reference>
<gene>
    <name evidence="1" type="ORF">EXN66_Car017496</name>
</gene>
<dbReference type="Proteomes" id="UP000503349">
    <property type="component" value="Chromosome 17"/>
</dbReference>